<dbReference type="Pfam" id="PF13189">
    <property type="entry name" value="Cytidylate_kin2"/>
    <property type="match status" value="1"/>
</dbReference>
<accession>A0ABP9Q8S7</accession>
<keyword evidence="2" id="KW-1185">Reference proteome</keyword>
<reference evidence="2" key="1">
    <citation type="journal article" date="2019" name="Int. J. Syst. Evol. Microbiol.">
        <title>The Global Catalogue of Microorganisms (GCM) 10K type strain sequencing project: providing services to taxonomists for standard genome sequencing and annotation.</title>
        <authorList>
            <consortium name="The Broad Institute Genomics Platform"/>
            <consortium name="The Broad Institute Genome Sequencing Center for Infectious Disease"/>
            <person name="Wu L."/>
            <person name="Ma J."/>
        </authorList>
    </citation>
    <scope>NUCLEOTIDE SEQUENCE [LARGE SCALE GENOMIC DNA]</scope>
    <source>
        <strain evidence="2">JCM 18303</strain>
    </source>
</reference>
<comment type="caution">
    <text evidence="1">The sequence shown here is derived from an EMBL/GenBank/DDBJ whole genome shotgun (WGS) entry which is preliminary data.</text>
</comment>
<evidence type="ECO:0000313" key="2">
    <source>
        <dbReference type="Proteomes" id="UP001428817"/>
    </source>
</evidence>
<dbReference type="Gene3D" id="3.40.50.300">
    <property type="entry name" value="P-loop containing nucleotide triphosphate hydrolases"/>
    <property type="match status" value="1"/>
</dbReference>
<dbReference type="EMBL" id="BAABJP010000015">
    <property type="protein sequence ID" value="GAA5156723.1"/>
    <property type="molecule type" value="Genomic_DNA"/>
</dbReference>
<sequence>MYVVTLSAAYGAGGGIIGPAVAESLGVPFIDRAIPARVATDLGVTLEDALEHDDQCKGWLQRVLSAAAPLSSDFMIGYAPPRTALLPDTEFVACTEAAIRATIAERGGVILGRAAALVLREHPTARHIRLDGPVERRVRHAMRTLDLSEEEARDAMERNDSARTGYVRHFYRTDPADPRHYDMLLDSTRMSTETCVKLICDMTRAEHPSIG</sequence>
<dbReference type="InterPro" id="IPR027417">
    <property type="entry name" value="P-loop_NTPase"/>
</dbReference>
<dbReference type="SUPFAM" id="SSF52540">
    <property type="entry name" value="P-loop containing nucleoside triphosphate hydrolases"/>
    <property type="match status" value="1"/>
</dbReference>
<dbReference type="Proteomes" id="UP001428817">
    <property type="component" value="Unassembled WGS sequence"/>
</dbReference>
<organism evidence="1 2">
    <name type="scientific">Pseudonocardia eucalypti</name>
    <dbReference type="NCBI Taxonomy" id="648755"/>
    <lineage>
        <taxon>Bacteria</taxon>
        <taxon>Bacillati</taxon>
        <taxon>Actinomycetota</taxon>
        <taxon>Actinomycetes</taxon>
        <taxon>Pseudonocardiales</taxon>
        <taxon>Pseudonocardiaceae</taxon>
        <taxon>Pseudonocardia</taxon>
    </lineage>
</organism>
<gene>
    <name evidence="1" type="ORF">GCM10023321_33100</name>
</gene>
<protein>
    <submittedName>
        <fullName evidence="1">Cytidylate kinase-like family protein</fullName>
    </submittedName>
</protein>
<name>A0ABP9Q8S7_9PSEU</name>
<proteinExistence type="predicted"/>
<evidence type="ECO:0000313" key="1">
    <source>
        <dbReference type="EMBL" id="GAA5156723.1"/>
    </source>
</evidence>